<evidence type="ECO:0000313" key="8">
    <source>
        <dbReference type="Proteomes" id="UP000317371"/>
    </source>
</evidence>
<dbReference type="PANTHER" id="PTHR12631:SF10">
    <property type="entry name" value="BETA-XYLOSIDASE-LIKE PROTEIN-RELATED"/>
    <property type="match status" value="1"/>
</dbReference>
<feature type="region of interest" description="Disordered" evidence="4">
    <location>
        <begin position="1"/>
        <end position="85"/>
    </location>
</feature>
<dbReference type="OrthoDB" id="143943at2"/>
<name>A0A540V9Q7_9CHLR</name>
<dbReference type="GO" id="GO:0004553">
    <property type="term" value="F:hydrolase activity, hydrolyzing O-glycosyl compounds"/>
    <property type="evidence" value="ECO:0007669"/>
    <property type="project" value="InterPro"/>
</dbReference>
<proteinExistence type="inferred from homology"/>
<comment type="caution">
    <text evidence="7">The sequence shown here is derived from an EMBL/GenBank/DDBJ whole genome shotgun (WGS) entry which is preliminary data.</text>
</comment>
<dbReference type="InParanoid" id="A0A540V9Q7"/>
<dbReference type="InterPro" id="IPR017853">
    <property type="entry name" value="GH"/>
</dbReference>
<dbReference type="Gene3D" id="3.20.20.80">
    <property type="entry name" value="Glycosidases"/>
    <property type="match status" value="1"/>
</dbReference>
<keyword evidence="5" id="KW-0472">Membrane</keyword>
<protein>
    <recommendedName>
        <fullName evidence="6">Glycoside hydrolase family 5 domain-containing protein</fullName>
    </recommendedName>
</protein>
<evidence type="ECO:0000256" key="4">
    <source>
        <dbReference type="SAM" id="MobiDB-lite"/>
    </source>
</evidence>
<gene>
    <name evidence="7" type="ORF">FKZ61_20940</name>
</gene>
<accession>A0A540V9Q7</accession>
<comment type="similarity">
    <text evidence="3">Belongs to the glycosyl hydrolase 5 (cellulase A) family.</text>
</comment>
<dbReference type="Proteomes" id="UP000317371">
    <property type="component" value="Unassembled WGS sequence"/>
</dbReference>
<reference evidence="7 8" key="1">
    <citation type="submission" date="2019-06" db="EMBL/GenBank/DDBJ databases">
        <title>Genome sequence of Litorilinea aerophila BAA-2444.</title>
        <authorList>
            <person name="Maclea K.S."/>
            <person name="Maurais E.G."/>
            <person name="Iannazzi L.C."/>
        </authorList>
    </citation>
    <scope>NUCLEOTIDE SEQUENCE [LARGE SCALE GENOMIC DNA]</scope>
    <source>
        <strain evidence="7 8">ATCC BAA-2444</strain>
    </source>
</reference>
<evidence type="ECO:0000256" key="3">
    <source>
        <dbReference type="RuleBase" id="RU361153"/>
    </source>
</evidence>
<dbReference type="Pfam" id="PF00150">
    <property type="entry name" value="Cellulase"/>
    <property type="match status" value="1"/>
</dbReference>
<feature type="transmembrane region" description="Helical" evidence="5">
    <location>
        <begin position="116"/>
        <end position="135"/>
    </location>
</feature>
<feature type="domain" description="Glycoside hydrolase family 5" evidence="6">
    <location>
        <begin position="181"/>
        <end position="357"/>
    </location>
</feature>
<evidence type="ECO:0000256" key="1">
    <source>
        <dbReference type="ARBA" id="ARBA00022801"/>
    </source>
</evidence>
<dbReference type="GO" id="GO:0000272">
    <property type="term" value="P:polysaccharide catabolic process"/>
    <property type="evidence" value="ECO:0007669"/>
    <property type="project" value="InterPro"/>
</dbReference>
<evidence type="ECO:0000256" key="5">
    <source>
        <dbReference type="SAM" id="Phobius"/>
    </source>
</evidence>
<sequence length="534" mass="59508">MGPSWPRFSPVPTRGIQAGVPASTPTSSRPTAPGRAIGTSGSWTPAATVSPRSPTSTPTARPVTASVSRRSSTSTRRAAGRKYLGRNSAPVTQVSHLGTTGLPRTLMMKNAVKQTAILWVSLLLLGGLTLLILQLPPVRAWLWYQTGEEAFTAQVKGLTDLAGGWLRPRLSLAPDAPMDHTDVNPFGINVFLEQEVEPAKREQAVAMAAAAGYHWLRQEFPWEDIEIHGKGDFQDRRHEPYRSAWEKYDHIVDLAEKYHMELIVRLSNPPAWTRAAGDAVGTYAPPDDVQDFADFVYAVVSRYKGRVRYYQLWNEPNIYPEWGEQPVSPEAYTELLKAGATAARAADPDVVIIAGALAATIDLDGTVHAGRNFSDLLFLQRMYDAGAAPYFDIMAVQGYGLWSGPTDRRMHPRVINISRHLYIRDLMVKNGDAHKPIWISEMNWNAAPPDVEPRYGRVSLAQQARYLPLAYRRVIQEWPWIGVAATWYLKRASDDWLANRQPEAYFQLLAPDFTPQPVYQAMKDFIHNGTVPDG</sequence>
<evidence type="ECO:0000256" key="2">
    <source>
        <dbReference type="ARBA" id="ARBA00023295"/>
    </source>
</evidence>
<dbReference type="InterPro" id="IPR051923">
    <property type="entry name" value="Glycosyl_Hydrolase_39"/>
</dbReference>
<keyword evidence="1 3" id="KW-0378">Hydrolase</keyword>
<feature type="compositionally biased region" description="Low complexity" evidence="4">
    <location>
        <begin position="44"/>
        <end position="77"/>
    </location>
</feature>
<keyword evidence="5" id="KW-1133">Transmembrane helix</keyword>
<dbReference type="AlphaFoldDB" id="A0A540V9Q7"/>
<keyword evidence="5" id="KW-0812">Transmembrane</keyword>
<organism evidence="7 8">
    <name type="scientific">Litorilinea aerophila</name>
    <dbReference type="NCBI Taxonomy" id="1204385"/>
    <lineage>
        <taxon>Bacteria</taxon>
        <taxon>Bacillati</taxon>
        <taxon>Chloroflexota</taxon>
        <taxon>Caldilineae</taxon>
        <taxon>Caldilineales</taxon>
        <taxon>Caldilineaceae</taxon>
        <taxon>Litorilinea</taxon>
    </lineage>
</organism>
<evidence type="ECO:0000259" key="6">
    <source>
        <dbReference type="Pfam" id="PF00150"/>
    </source>
</evidence>
<dbReference type="SUPFAM" id="SSF51445">
    <property type="entry name" value="(Trans)glycosidases"/>
    <property type="match status" value="1"/>
</dbReference>
<evidence type="ECO:0000313" key="7">
    <source>
        <dbReference type="EMBL" id="TQE93510.1"/>
    </source>
</evidence>
<dbReference type="EMBL" id="VIGC01000038">
    <property type="protein sequence ID" value="TQE93510.1"/>
    <property type="molecule type" value="Genomic_DNA"/>
</dbReference>
<keyword evidence="8" id="KW-1185">Reference proteome</keyword>
<dbReference type="InterPro" id="IPR001547">
    <property type="entry name" value="Glyco_hydro_5"/>
</dbReference>
<dbReference type="PANTHER" id="PTHR12631">
    <property type="entry name" value="ALPHA-L-IDURONIDASE"/>
    <property type="match status" value="1"/>
</dbReference>
<keyword evidence="2 3" id="KW-0326">Glycosidase</keyword>